<reference evidence="3" key="1">
    <citation type="journal article" date="2019" name="Int. J. Syst. Evol. Microbiol.">
        <title>The Global Catalogue of Microorganisms (GCM) 10K type strain sequencing project: providing services to taxonomists for standard genome sequencing and annotation.</title>
        <authorList>
            <consortium name="The Broad Institute Genomics Platform"/>
            <consortium name="The Broad Institute Genome Sequencing Center for Infectious Disease"/>
            <person name="Wu L."/>
            <person name="Ma J."/>
        </authorList>
    </citation>
    <scope>NUCLEOTIDE SEQUENCE [LARGE SCALE GENOMIC DNA]</scope>
    <source>
        <strain evidence="3">CGMCC 4.7152</strain>
    </source>
</reference>
<accession>A0ABV9WD04</accession>
<feature type="signal peptide" evidence="1">
    <location>
        <begin position="1"/>
        <end position="20"/>
    </location>
</feature>
<evidence type="ECO:0008006" key="4">
    <source>
        <dbReference type="Google" id="ProtNLM"/>
    </source>
</evidence>
<evidence type="ECO:0000313" key="2">
    <source>
        <dbReference type="EMBL" id="MFC5005393.1"/>
    </source>
</evidence>
<keyword evidence="3" id="KW-1185">Reference proteome</keyword>
<keyword evidence="1" id="KW-0732">Signal</keyword>
<evidence type="ECO:0000256" key="1">
    <source>
        <dbReference type="SAM" id="SignalP"/>
    </source>
</evidence>
<protein>
    <recommendedName>
        <fullName evidence="4">Peptidase S1 domain-containing protein</fullName>
    </recommendedName>
</protein>
<dbReference type="SUPFAM" id="SSF50494">
    <property type="entry name" value="Trypsin-like serine proteases"/>
    <property type="match status" value="1"/>
</dbReference>
<comment type="caution">
    <text evidence="2">The sequence shown here is derived from an EMBL/GenBank/DDBJ whole genome shotgun (WGS) entry which is preliminary data.</text>
</comment>
<organism evidence="2 3">
    <name type="scientific">Dactylosporangium cerinum</name>
    <dbReference type="NCBI Taxonomy" id="1434730"/>
    <lineage>
        <taxon>Bacteria</taxon>
        <taxon>Bacillati</taxon>
        <taxon>Actinomycetota</taxon>
        <taxon>Actinomycetes</taxon>
        <taxon>Micromonosporales</taxon>
        <taxon>Micromonosporaceae</taxon>
        <taxon>Dactylosporangium</taxon>
    </lineage>
</organism>
<dbReference type="Proteomes" id="UP001595912">
    <property type="component" value="Unassembled WGS sequence"/>
</dbReference>
<proteinExistence type="predicted"/>
<gene>
    <name evidence="2" type="ORF">ACFPIJ_47125</name>
</gene>
<name>A0ABV9WD04_9ACTN</name>
<evidence type="ECO:0000313" key="3">
    <source>
        <dbReference type="Proteomes" id="UP001595912"/>
    </source>
</evidence>
<dbReference type="RefSeq" id="WP_380126029.1">
    <property type="nucleotide sequence ID" value="NZ_JBHSIU010000071.1"/>
</dbReference>
<dbReference type="EMBL" id="JBHSIU010000071">
    <property type="protein sequence ID" value="MFC5005393.1"/>
    <property type="molecule type" value="Genomic_DNA"/>
</dbReference>
<dbReference type="InterPro" id="IPR043504">
    <property type="entry name" value="Peptidase_S1_PA_chymotrypsin"/>
</dbReference>
<sequence length="138" mass="14337">MCTAAAAILATATVSGTGVAVAPGPHRLPTTTGPPALLQRDTARLPATACGGGFISGDEACYGDGDSGSPVVHTNISTTASRGSRWSQIGIASREISAERPCTEPTIYTDLTSTRVRLWVASTVRTRQVERARARRPS</sequence>
<feature type="chain" id="PRO_5047303854" description="Peptidase S1 domain-containing protein" evidence="1">
    <location>
        <begin position="21"/>
        <end position="138"/>
    </location>
</feature>
<dbReference type="InterPro" id="IPR009003">
    <property type="entry name" value="Peptidase_S1_PA"/>
</dbReference>
<dbReference type="Gene3D" id="2.40.10.10">
    <property type="entry name" value="Trypsin-like serine proteases"/>
    <property type="match status" value="1"/>
</dbReference>